<dbReference type="Proteomes" id="UP000823749">
    <property type="component" value="Chromosome 7"/>
</dbReference>
<keyword evidence="2" id="KW-0812">Transmembrane</keyword>
<keyword evidence="2" id="KW-1133">Transmembrane helix</keyword>
<organism evidence="4 5">
    <name type="scientific">Rhododendron griersonianum</name>
    <dbReference type="NCBI Taxonomy" id="479676"/>
    <lineage>
        <taxon>Eukaryota</taxon>
        <taxon>Viridiplantae</taxon>
        <taxon>Streptophyta</taxon>
        <taxon>Embryophyta</taxon>
        <taxon>Tracheophyta</taxon>
        <taxon>Spermatophyta</taxon>
        <taxon>Magnoliopsida</taxon>
        <taxon>eudicotyledons</taxon>
        <taxon>Gunneridae</taxon>
        <taxon>Pentapetalae</taxon>
        <taxon>asterids</taxon>
        <taxon>Ericales</taxon>
        <taxon>Ericaceae</taxon>
        <taxon>Ericoideae</taxon>
        <taxon>Rhodoreae</taxon>
        <taxon>Rhododendron</taxon>
    </lineage>
</organism>
<dbReference type="EMBL" id="JACTNZ010000007">
    <property type="protein sequence ID" value="KAG5540835.1"/>
    <property type="molecule type" value="Genomic_DNA"/>
</dbReference>
<reference evidence="4" key="1">
    <citation type="submission" date="2020-08" db="EMBL/GenBank/DDBJ databases">
        <title>Plant Genome Project.</title>
        <authorList>
            <person name="Zhang R.-G."/>
        </authorList>
    </citation>
    <scope>NUCLEOTIDE SEQUENCE</scope>
    <source>
        <strain evidence="4">WSP0</strain>
        <tissue evidence="4">Leaf</tissue>
    </source>
</reference>
<evidence type="ECO:0000313" key="4">
    <source>
        <dbReference type="EMBL" id="KAG5540835.1"/>
    </source>
</evidence>
<evidence type="ECO:0000256" key="3">
    <source>
        <dbReference type="SAM" id="SignalP"/>
    </source>
</evidence>
<accession>A0AAV6JLE5</accession>
<keyword evidence="2" id="KW-0472">Membrane</keyword>
<keyword evidence="5" id="KW-1185">Reference proteome</keyword>
<evidence type="ECO:0000256" key="2">
    <source>
        <dbReference type="SAM" id="Phobius"/>
    </source>
</evidence>
<dbReference type="AlphaFoldDB" id="A0AAV6JLE5"/>
<evidence type="ECO:0000256" key="1">
    <source>
        <dbReference type="SAM" id="MobiDB-lite"/>
    </source>
</evidence>
<gene>
    <name evidence="4" type="ORF">RHGRI_020915</name>
</gene>
<sequence>MGHSKSLSLSPRGKWLVLLLRLHVMFCGVKSEGQAQTTASNPAPGLLCISECYTCPEICSPPPAPPQWKPPILSPPVHSSPPPQSYFYKSPPPPQSYVYESPPPPRRSPPPPPSQPYISWGSNPPPPPPGYTNIPTVQAPPNGGNRNYTYPYYYFYASKANSISPLLSLVGMVLLSFSIVMVCWQEGK</sequence>
<feature type="region of interest" description="Disordered" evidence="1">
    <location>
        <begin position="70"/>
        <end position="122"/>
    </location>
</feature>
<name>A0AAV6JLE5_9ERIC</name>
<comment type="caution">
    <text evidence="4">The sequence shown here is derived from an EMBL/GenBank/DDBJ whole genome shotgun (WGS) entry which is preliminary data.</text>
</comment>
<feature type="compositionally biased region" description="Pro residues" evidence="1">
    <location>
        <begin position="70"/>
        <end position="115"/>
    </location>
</feature>
<feature type="transmembrane region" description="Helical" evidence="2">
    <location>
        <begin position="166"/>
        <end position="184"/>
    </location>
</feature>
<keyword evidence="3" id="KW-0732">Signal</keyword>
<feature type="signal peptide" evidence="3">
    <location>
        <begin position="1"/>
        <end position="31"/>
    </location>
</feature>
<evidence type="ECO:0000313" key="5">
    <source>
        <dbReference type="Proteomes" id="UP000823749"/>
    </source>
</evidence>
<protein>
    <submittedName>
        <fullName evidence="4">Uncharacterized protein</fullName>
    </submittedName>
</protein>
<proteinExistence type="predicted"/>
<feature type="chain" id="PRO_5043540547" evidence="3">
    <location>
        <begin position="32"/>
        <end position="188"/>
    </location>
</feature>